<dbReference type="OMA" id="ESAWTHE"/>
<sequence length="316" mass="35756">MTMPMTTLASASRSRPGTTTTTTTTTARGGRMRASSRHSSRRGDRVVGRVAEGGKSERGRMKDEEEYAKFVEEARTWTAYDPEAVGGENATPPWEKELQDAMREGPWPCWDADIPESDFVDEPRFMSFTKPPEKYDPFKEKIVNYKAKVKEEQKRAVAKTREEVKSQRFMSMAGDIRLKNKYEDDESAWDHEKIVELINFPDDIRHKMMSVSVEVYDPRFPYDFTGMGAPPLTTEEFLESIGRLQPDGESDLDRVAKLAEKYGSKVPELAEEDPAAILQTRSTFELQNAMDIGDEGGVEISKTEISDLVDSDDELP</sequence>
<dbReference type="HOGENOM" id="CLU_881070_0_0_1"/>
<dbReference type="EMBL" id="CP000586">
    <property type="protein sequence ID" value="ABO96485.1"/>
    <property type="molecule type" value="Genomic_DNA"/>
</dbReference>
<protein>
    <submittedName>
        <fullName evidence="2">Uncharacterized protein</fullName>
    </submittedName>
</protein>
<dbReference type="Proteomes" id="UP000001568">
    <property type="component" value="Chromosome 6"/>
</dbReference>
<feature type="compositionally biased region" description="Basic residues" evidence="1">
    <location>
        <begin position="30"/>
        <end position="40"/>
    </location>
</feature>
<keyword evidence="3" id="KW-1185">Reference proteome</keyword>
<dbReference type="KEGG" id="olu:OSTLU_15714"/>
<feature type="compositionally biased region" description="Basic and acidic residues" evidence="1">
    <location>
        <begin position="41"/>
        <end position="64"/>
    </location>
</feature>
<evidence type="ECO:0000256" key="1">
    <source>
        <dbReference type="SAM" id="MobiDB-lite"/>
    </source>
</evidence>
<feature type="compositionally biased region" description="Polar residues" evidence="1">
    <location>
        <begin position="1"/>
        <end position="17"/>
    </location>
</feature>
<dbReference type="GeneID" id="5002172"/>
<accession>A4RYM7</accession>
<name>A4RYM7_OSTLU</name>
<reference evidence="2 3" key="1">
    <citation type="journal article" date="2007" name="Proc. Natl. Acad. Sci. U.S.A.">
        <title>The tiny eukaryote Ostreococcus provides genomic insights into the paradox of plankton speciation.</title>
        <authorList>
            <person name="Palenik B."/>
            <person name="Grimwood J."/>
            <person name="Aerts A."/>
            <person name="Rouze P."/>
            <person name="Salamov A."/>
            <person name="Putnam N."/>
            <person name="Dupont C."/>
            <person name="Jorgensen R."/>
            <person name="Derelle E."/>
            <person name="Rombauts S."/>
            <person name="Zhou K."/>
            <person name="Otillar R."/>
            <person name="Merchant S.S."/>
            <person name="Podell S."/>
            <person name="Gaasterland T."/>
            <person name="Napoli C."/>
            <person name="Gendler K."/>
            <person name="Manuell A."/>
            <person name="Tai V."/>
            <person name="Vallon O."/>
            <person name="Piganeau G."/>
            <person name="Jancek S."/>
            <person name="Heijde M."/>
            <person name="Jabbari K."/>
            <person name="Bowler C."/>
            <person name="Lohr M."/>
            <person name="Robbens S."/>
            <person name="Werner G."/>
            <person name="Dubchak I."/>
            <person name="Pazour G.J."/>
            <person name="Ren Q."/>
            <person name="Paulsen I."/>
            <person name="Delwiche C."/>
            <person name="Schmutz J."/>
            <person name="Rokhsar D."/>
            <person name="Van de Peer Y."/>
            <person name="Moreau H."/>
            <person name="Grigoriev I.V."/>
        </authorList>
    </citation>
    <scope>NUCLEOTIDE SEQUENCE [LARGE SCALE GENOMIC DNA]</scope>
    <source>
        <strain evidence="2 3">CCE9901</strain>
    </source>
</reference>
<feature type="region of interest" description="Disordered" evidence="1">
    <location>
        <begin position="293"/>
        <end position="316"/>
    </location>
</feature>
<gene>
    <name evidence="2" type="ORF">OSTLU_15714</name>
</gene>
<dbReference type="Gramene" id="ABO96485">
    <property type="protein sequence ID" value="ABO96485"/>
    <property type="gene ID" value="OSTLU_15714"/>
</dbReference>
<organism evidence="2 3">
    <name type="scientific">Ostreococcus lucimarinus (strain CCE9901)</name>
    <dbReference type="NCBI Taxonomy" id="436017"/>
    <lineage>
        <taxon>Eukaryota</taxon>
        <taxon>Viridiplantae</taxon>
        <taxon>Chlorophyta</taxon>
        <taxon>Mamiellophyceae</taxon>
        <taxon>Mamiellales</taxon>
        <taxon>Bathycoccaceae</taxon>
        <taxon>Ostreococcus</taxon>
    </lineage>
</organism>
<evidence type="ECO:0000313" key="3">
    <source>
        <dbReference type="Proteomes" id="UP000001568"/>
    </source>
</evidence>
<proteinExistence type="predicted"/>
<dbReference type="AlphaFoldDB" id="A4RYM7"/>
<feature type="region of interest" description="Disordered" evidence="1">
    <location>
        <begin position="1"/>
        <end position="64"/>
    </location>
</feature>
<feature type="compositionally biased region" description="Acidic residues" evidence="1">
    <location>
        <begin position="307"/>
        <end position="316"/>
    </location>
</feature>
<dbReference type="OrthoDB" id="498669at2759"/>
<feature type="compositionally biased region" description="Low complexity" evidence="1">
    <location>
        <begin position="18"/>
        <end position="29"/>
    </location>
</feature>
<dbReference type="RefSeq" id="XP_001418192.1">
    <property type="nucleotide sequence ID" value="XM_001418155.1"/>
</dbReference>
<evidence type="ECO:0000313" key="2">
    <source>
        <dbReference type="EMBL" id="ABO96485.1"/>
    </source>
</evidence>